<dbReference type="AlphaFoldDB" id="A0A380YN93"/>
<dbReference type="PANTHER" id="PTHR22916:SF3">
    <property type="entry name" value="UDP-GLCNAC:BETAGAL BETA-1,3-N-ACETYLGLUCOSAMINYLTRANSFERASE-LIKE PROTEIN 1"/>
    <property type="match status" value="1"/>
</dbReference>
<evidence type="ECO:0000313" key="2">
    <source>
        <dbReference type="EMBL" id="SUV29091.1"/>
    </source>
</evidence>
<protein>
    <submittedName>
        <fullName evidence="2">Glycosyl transferase 2</fullName>
    </submittedName>
</protein>
<reference evidence="2 3" key="1">
    <citation type="submission" date="2018-06" db="EMBL/GenBank/DDBJ databases">
        <authorList>
            <consortium name="Pathogen Informatics"/>
            <person name="Doyle S."/>
        </authorList>
    </citation>
    <scope>NUCLEOTIDE SEQUENCE [LARGE SCALE GENOMIC DNA]</scope>
    <source>
        <strain evidence="2 3">NCTC11155</strain>
    </source>
</reference>
<dbReference type="Gene3D" id="3.90.550.10">
    <property type="entry name" value="Spore Coat Polysaccharide Biosynthesis Protein SpsA, Chain A"/>
    <property type="match status" value="1"/>
</dbReference>
<proteinExistence type="predicted"/>
<dbReference type="InterPro" id="IPR001173">
    <property type="entry name" value="Glyco_trans_2-like"/>
</dbReference>
<sequence>MSLAILMSTFNGEKYLKEQIDSLLNQEYEAFDIYIRDDGSTDQTVSILENYEHIYPNIYLLKDTQGNIGVFKSFMYLLSQVHADYYMFCDQDDVWLSNKISMSMKRMNELEDIYTLQIPLLVFTDLVLVNHKLDVIAESVWKITKTVPDIALKYLNGVCPMAGCTMLFNDAAKKVSLPISDKGWVHDYWVALSVAKKGIIGYVSQPLIWYRQHGMNEIGAIGYPKNMLWEKVKNIRKTLRINWCSYKMVHFINNIGWFDYLIVKIKYAIILRKIS</sequence>
<dbReference type="InterPro" id="IPR029044">
    <property type="entry name" value="Nucleotide-diphossugar_trans"/>
</dbReference>
<dbReference type="PANTHER" id="PTHR22916">
    <property type="entry name" value="GLYCOSYLTRANSFERASE"/>
    <property type="match status" value="1"/>
</dbReference>
<dbReference type="STRING" id="483216.BACEGG_02783"/>
<accession>A0A380YN93</accession>
<evidence type="ECO:0000259" key="1">
    <source>
        <dbReference type="Pfam" id="PF00535"/>
    </source>
</evidence>
<dbReference type="CDD" id="cd04196">
    <property type="entry name" value="GT_2_like_d"/>
    <property type="match status" value="1"/>
</dbReference>
<dbReference type="Proteomes" id="UP000254424">
    <property type="component" value="Unassembled WGS sequence"/>
</dbReference>
<name>A0A380YN93_9BACE</name>
<dbReference type="OrthoDB" id="9802649at2"/>
<evidence type="ECO:0000313" key="3">
    <source>
        <dbReference type="Proteomes" id="UP000254424"/>
    </source>
</evidence>
<dbReference type="RefSeq" id="WP_004291092.1">
    <property type="nucleotide sequence ID" value="NZ_CABKNQ010000018.1"/>
</dbReference>
<feature type="domain" description="Glycosyltransferase 2-like" evidence="1">
    <location>
        <begin position="5"/>
        <end position="174"/>
    </location>
</feature>
<dbReference type="Pfam" id="PF00535">
    <property type="entry name" value="Glycos_transf_2"/>
    <property type="match status" value="1"/>
</dbReference>
<gene>
    <name evidence="2" type="ORF">NCTC11155_01058</name>
</gene>
<dbReference type="GeneID" id="93070984"/>
<dbReference type="EMBL" id="UFSX01000001">
    <property type="protein sequence ID" value="SUV29091.1"/>
    <property type="molecule type" value="Genomic_DNA"/>
</dbReference>
<dbReference type="GO" id="GO:0016758">
    <property type="term" value="F:hexosyltransferase activity"/>
    <property type="evidence" value="ECO:0007669"/>
    <property type="project" value="UniProtKB-ARBA"/>
</dbReference>
<dbReference type="SUPFAM" id="SSF53448">
    <property type="entry name" value="Nucleotide-diphospho-sugar transferases"/>
    <property type="match status" value="1"/>
</dbReference>
<organism evidence="2 3">
    <name type="scientific">Bacteroides eggerthii</name>
    <dbReference type="NCBI Taxonomy" id="28111"/>
    <lineage>
        <taxon>Bacteria</taxon>
        <taxon>Pseudomonadati</taxon>
        <taxon>Bacteroidota</taxon>
        <taxon>Bacteroidia</taxon>
        <taxon>Bacteroidales</taxon>
        <taxon>Bacteroidaceae</taxon>
        <taxon>Bacteroides</taxon>
    </lineage>
</organism>
<keyword evidence="2" id="KW-0808">Transferase</keyword>